<feature type="chain" id="PRO_5046473542" evidence="1">
    <location>
        <begin position="23"/>
        <end position="342"/>
    </location>
</feature>
<organism evidence="3 4">
    <name type="scientific">Erwinia aphidicola</name>
    <dbReference type="NCBI Taxonomy" id="68334"/>
    <lineage>
        <taxon>Bacteria</taxon>
        <taxon>Pseudomonadati</taxon>
        <taxon>Pseudomonadota</taxon>
        <taxon>Gammaproteobacteria</taxon>
        <taxon>Enterobacterales</taxon>
        <taxon>Erwiniaceae</taxon>
        <taxon>Erwinia</taxon>
    </lineage>
</organism>
<dbReference type="EMBL" id="JBANEI010000009">
    <property type="protein sequence ID" value="MEI2682745.1"/>
    <property type="molecule type" value="Genomic_DNA"/>
</dbReference>
<dbReference type="Proteomes" id="UP001306592">
    <property type="component" value="Unassembled WGS sequence"/>
</dbReference>
<keyword evidence="1" id="KW-0732">Signal</keyword>
<dbReference type="RefSeq" id="WP_336203289.1">
    <property type="nucleotide sequence ID" value="NZ_JBANEI010000009.1"/>
</dbReference>
<accession>A0ABU8DGX1</accession>
<dbReference type="SUPFAM" id="SSF49401">
    <property type="entry name" value="Bacterial adhesins"/>
    <property type="match status" value="1"/>
</dbReference>
<dbReference type="PANTHER" id="PTHR33420:SF26">
    <property type="entry name" value="FIMBRIAL SUBUNIT"/>
    <property type="match status" value="1"/>
</dbReference>
<name>A0ABU8DGX1_ERWAP</name>
<protein>
    <submittedName>
        <fullName evidence="3">Fimbrial protein</fullName>
    </submittedName>
</protein>
<feature type="domain" description="Fimbrial-type adhesion" evidence="2">
    <location>
        <begin position="194"/>
        <end position="341"/>
    </location>
</feature>
<evidence type="ECO:0000259" key="2">
    <source>
        <dbReference type="Pfam" id="PF00419"/>
    </source>
</evidence>
<proteinExistence type="predicted"/>
<feature type="signal peptide" evidence="1">
    <location>
        <begin position="1"/>
        <end position="22"/>
    </location>
</feature>
<dbReference type="PANTHER" id="PTHR33420">
    <property type="entry name" value="FIMBRIAL SUBUNIT ELFA-RELATED"/>
    <property type="match status" value="1"/>
</dbReference>
<comment type="caution">
    <text evidence="3">The sequence shown here is derived from an EMBL/GenBank/DDBJ whole genome shotgun (WGS) entry which is preliminary data.</text>
</comment>
<dbReference type="InterPro" id="IPR008966">
    <property type="entry name" value="Adhesion_dom_sf"/>
</dbReference>
<dbReference type="InterPro" id="IPR036937">
    <property type="entry name" value="Adhesion_dom_fimbrial_sf"/>
</dbReference>
<evidence type="ECO:0000313" key="4">
    <source>
        <dbReference type="Proteomes" id="UP001306592"/>
    </source>
</evidence>
<evidence type="ECO:0000313" key="3">
    <source>
        <dbReference type="EMBL" id="MEI2682745.1"/>
    </source>
</evidence>
<dbReference type="Gene3D" id="2.60.40.1090">
    <property type="entry name" value="Fimbrial-type adhesion domain"/>
    <property type="match status" value="1"/>
</dbReference>
<sequence>MMNLFLSLMICLLCLLSQAVSAGSLHCRTERSGPSPVVIFTAENALKLSTSLPIGRSVFNQSYHITAWCSISDPLQSAEEMAWFTRLTGPLTLGNGLTLFTTLNGDRGSDTHSRVATGVMIDNHNAAAGMPPRTWQRLELNVAVEIVKTAATPERPELVKPVSARIPLFELGSDTGGKPARYLMLDATTGLTFIARSCRIQGPASFNVSLGPVRISTEQGLGSHIGSTSTGKPFALNFLCERDVSGSFNVMLRLDGRAPEGLSAKGLIRLNHQDGGASGVAMQIVHASNATPVDIGQSWQIASYPLSDSMVSVPMQVRFYQTGSIITPGSAEATLTWTVDYL</sequence>
<keyword evidence="4" id="KW-1185">Reference proteome</keyword>
<reference evidence="3 4" key="1">
    <citation type="submission" date="2024-02" db="EMBL/GenBank/DDBJ databases">
        <title>First report Erwinia aphidicola in onion in Chile.</title>
        <authorList>
            <person name="Valenzuela M."/>
            <person name="Pena M."/>
            <person name="Dutta B."/>
        </authorList>
    </citation>
    <scope>NUCLEOTIDE SEQUENCE [LARGE SCALE GENOMIC DNA]</scope>
    <source>
        <strain evidence="3 4">QCJ3A</strain>
    </source>
</reference>
<gene>
    <name evidence="3" type="ORF">V8N49_13895</name>
</gene>
<dbReference type="Pfam" id="PF00419">
    <property type="entry name" value="Fimbrial"/>
    <property type="match status" value="1"/>
</dbReference>
<dbReference type="InterPro" id="IPR000259">
    <property type="entry name" value="Adhesion_dom_fimbrial"/>
</dbReference>
<dbReference type="InterPro" id="IPR050263">
    <property type="entry name" value="Bact_Fimbrial_Adh_Pro"/>
</dbReference>
<evidence type="ECO:0000256" key="1">
    <source>
        <dbReference type="SAM" id="SignalP"/>
    </source>
</evidence>